<evidence type="ECO:0000313" key="2">
    <source>
        <dbReference type="Proteomes" id="UP000249057"/>
    </source>
</evidence>
<keyword evidence="1" id="KW-0378">Hydrolase</keyword>
<evidence type="ECO:0000313" key="1">
    <source>
        <dbReference type="EMBL" id="RAH41272.1"/>
    </source>
</evidence>
<dbReference type="Proteomes" id="UP000249057">
    <property type="component" value="Unassembled WGS sequence"/>
</dbReference>
<protein>
    <submittedName>
        <fullName evidence="1">P-loop containing nucleoside triphosphate hydrolase protein</fullName>
    </submittedName>
</protein>
<organism evidence="1 2">
    <name type="scientific">Aspergillus brunneoviolaceus CBS 621.78</name>
    <dbReference type="NCBI Taxonomy" id="1450534"/>
    <lineage>
        <taxon>Eukaryota</taxon>
        <taxon>Fungi</taxon>
        <taxon>Dikarya</taxon>
        <taxon>Ascomycota</taxon>
        <taxon>Pezizomycotina</taxon>
        <taxon>Eurotiomycetes</taxon>
        <taxon>Eurotiomycetidae</taxon>
        <taxon>Eurotiales</taxon>
        <taxon>Aspergillaceae</taxon>
        <taxon>Aspergillus</taxon>
        <taxon>Aspergillus subgen. Circumdati</taxon>
    </lineage>
</organism>
<name>A0ACD1FWB8_9EURO</name>
<sequence>MAYNCRSNDQRFGPSLSDCLVHFDFTLLFEQSILGLVPSILLILLAPPRLVQLLRCPRKAPITHPLVYSKVTVAIVLLGLRVALLALWSIRPATSASIASAAVSLLGSSLVLALSTLEHTRSERPSSLLCIYLLLDSLFNATQLRSLYLRRHLTAVSSVASVALGAEVLLLVLETVDKRACLYDAFRSRYPPESTSGIINRSFFWWLSPLFVRGYRRNLSLGDLDRVDQELSAGPLHERMQVAWAKHRSERRFSLVIALFYCLKWPLLLTVFPRLCLIGFTYAQPFLITRVISYVSDADSTRDKSDGYGLIAATGLIYLGIALSTAHYQHRLYRMITMFRGAMVSQIYAKTLALARAPDESAAVTLMSTDVDRIAFSLRQIAEVWARTVELAIGLWLLERQVGWICIGPTIAVVGAFYASLHVAKKIGPAQKTWVGAVQRRVALTSSLLGSMKSIRMMGLSERMAQTIHGQRLRELHLGASFRVFGIWRNTISMIPVEIGPFLVFLIYTVQSQRLTTDKAFGTLAIISLLTDPARELLSSYPTLVSAMGCIDRIHTYLSAADKPNGEAGATIHELGKSGLVLQSLPAKSIDRPIVAFHEADIRPAPESEAVLHKVNWQVLPGSFSFVVGPVGSGKSTLLKAILGEAVSTPGSIQINSRDIAYCSQSPWLQNLVFRDAITGPGAALDEGWYATILEACLLDVDIKRLPQMDTTLLGSRGVTLSGGQKQRVALARALYSRRSVLLLDDVLSALDAKTELQIVQNLFGPEGLLRRNASTVVLVTHAVRHLHLADHVIALDRSGHIAHQGPWTDFTRGEGPELLHEAASADVGLQNESEEVPAPSKQSKPLPKALRGPSATDVSDLSRRTGDLAVYKYYARSFGWKLSSMMLVMVALVAVTTYLPQIWLEMYTTGAVGRVGVFCAVYAVIASSCLTAFYVSMRIVFIYLIPKSGGNLHQTLIDTVTHATQSYFDTVDSGVILNLFSQDMSLVDAMLPASMIITLQALANGLAQIGLIAAGSSYMALTIPGLICLVYLLQNIYLRTSRQMRFLDLEAKSPLYTHFMETLEGLMTIRAFGWQHAFTMRSNHLLDESQKPYYLLYCIQRWLDLVLQLLIGTLAVILVTLAVTLRTSSSGGQIGLALNSILGFNATFQMLFTFWTTLETSLGAIARIKSTAQLTPQETDGDATAPPTTWPRHGEIVFQQVNAAWTADPKAPPSLQEVTFSVPAGTKLGVCGRTGSGKSTLLAALLRLLDLDAGQILIDGLDIRSVPRACLRDRIITIPQEPFFVSGSVRENMTLTLPGGGVAPPGSSNHPEAYSDQQIQSALTLTDLWATVAEKAGHSTAQDHNHNPLDAAMQDLALSPGQQQLFCLARALLRKDTARIVVLDEATSAVDGAADRRVQAVLRREFAGHTVVMVAHRVETLVEADLVAVLDRGKVVEVDAPGRLLAREGSVFAELRRCGL</sequence>
<gene>
    <name evidence="1" type="ORF">BO95DRAFT_423121</name>
</gene>
<keyword evidence="2" id="KW-1185">Reference proteome</keyword>
<accession>A0ACD1FWB8</accession>
<reference evidence="1" key="1">
    <citation type="submission" date="2018-02" db="EMBL/GenBank/DDBJ databases">
        <title>The genomes of Aspergillus section Nigri reveals drivers in fungal speciation.</title>
        <authorList>
            <consortium name="DOE Joint Genome Institute"/>
            <person name="Vesth T.C."/>
            <person name="Nybo J."/>
            <person name="Theobald S."/>
            <person name="Brandl J."/>
            <person name="Frisvad J.C."/>
            <person name="Nielsen K.F."/>
            <person name="Lyhne E.K."/>
            <person name="Kogle M.E."/>
            <person name="Kuo A."/>
            <person name="Riley R."/>
            <person name="Clum A."/>
            <person name="Nolan M."/>
            <person name="Lipzen A."/>
            <person name="Salamov A."/>
            <person name="Henrissat B."/>
            <person name="Wiebenga A."/>
            <person name="De vries R.P."/>
            <person name="Grigoriev I.V."/>
            <person name="Mortensen U.H."/>
            <person name="Andersen M.R."/>
            <person name="Baker S.E."/>
        </authorList>
    </citation>
    <scope>NUCLEOTIDE SEQUENCE</scope>
    <source>
        <strain evidence="1">CBS 621.78</strain>
    </source>
</reference>
<proteinExistence type="predicted"/>
<dbReference type="EMBL" id="KZ825391">
    <property type="protein sequence ID" value="RAH41272.1"/>
    <property type="molecule type" value="Genomic_DNA"/>
</dbReference>